<protein>
    <submittedName>
        <fullName evidence="2">GNAT family protein</fullName>
    </submittedName>
</protein>
<dbReference type="EMBL" id="BAAAVT010000010">
    <property type="protein sequence ID" value="GAA3065393.1"/>
    <property type="molecule type" value="Genomic_DNA"/>
</dbReference>
<dbReference type="InterPro" id="IPR016181">
    <property type="entry name" value="Acyl_CoA_acyltransferase"/>
</dbReference>
<evidence type="ECO:0000259" key="1">
    <source>
        <dbReference type="PROSITE" id="PS51186"/>
    </source>
</evidence>
<name>A0ABP6M005_9MICC</name>
<dbReference type="Proteomes" id="UP001500236">
    <property type="component" value="Unassembled WGS sequence"/>
</dbReference>
<organism evidence="2 3">
    <name type="scientific">Nesterenkonia aethiopica</name>
    <dbReference type="NCBI Taxonomy" id="269144"/>
    <lineage>
        <taxon>Bacteria</taxon>
        <taxon>Bacillati</taxon>
        <taxon>Actinomycetota</taxon>
        <taxon>Actinomycetes</taxon>
        <taxon>Micrococcales</taxon>
        <taxon>Micrococcaceae</taxon>
        <taxon>Nesterenkonia</taxon>
    </lineage>
</organism>
<evidence type="ECO:0000313" key="3">
    <source>
        <dbReference type="Proteomes" id="UP001500236"/>
    </source>
</evidence>
<reference evidence="3" key="1">
    <citation type="journal article" date="2019" name="Int. J. Syst. Evol. Microbiol.">
        <title>The Global Catalogue of Microorganisms (GCM) 10K type strain sequencing project: providing services to taxonomists for standard genome sequencing and annotation.</title>
        <authorList>
            <consortium name="The Broad Institute Genomics Platform"/>
            <consortium name="The Broad Institute Genome Sequencing Center for Infectious Disease"/>
            <person name="Wu L."/>
            <person name="Ma J."/>
        </authorList>
    </citation>
    <scope>NUCLEOTIDE SEQUENCE [LARGE SCALE GENOMIC DNA]</scope>
    <source>
        <strain evidence="3">JCM 14309</strain>
    </source>
</reference>
<dbReference type="RefSeq" id="WP_344683872.1">
    <property type="nucleotide sequence ID" value="NZ_BAAAVT010000010.1"/>
</dbReference>
<evidence type="ECO:0000313" key="2">
    <source>
        <dbReference type="EMBL" id="GAA3065393.1"/>
    </source>
</evidence>
<dbReference type="Pfam" id="PF13302">
    <property type="entry name" value="Acetyltransf_3"/>
    <property type="match status" value="1"/>
</dbReference>
<comment type="caution">
    <text evidence="2">The sequence shown here is derived from an EMBL/GenBank/DDBJ whole genome shotgun (WGS) entry which is preliminary data.</text>
</comment>
<accession>A0ABP6M005</accession>
<dbReference type="InterPro" id="IPR000182">
    <property type="entry name" value="GNAT_dom"/>
</dbReference>
<feature type="domain" description="N-acetyltransferase" evidence="1">
    <location>
        <begin position="29"/>
        <end position="195"/>
    </location>
</feature>
<dbReference type="InterPro" id="IPR051531">
    <property type="entry name" value="N-acetyltransferase"/>
</dbReference>
<gene>
    <name evidence="2" type="ORF">GCM10010529_17930</name>
</gene>
<dbReference type="SUPFAM" id="SSF55729">
    <property type="entry name" value="Acyl-CoA N-acyltransferases (Nat)"/>
    <property type="match status" value="1"/>
</dbReference>
<dbReference type="PANTHER" id="PTHR43792">
    <property type="entry name" value="GNAT FAMILY, PUTATIVE (AFU_ORTHOLOGUE AFUA_3G00765)-RELATED-RELATED"/>
    <property type="match status" value="1"/>
</dbReference>
<keyword evidence="3" id="KW-1185">Reference proteome</keyword>
<proteinExistence type="predicted"/>
<sequence length="201" mass="22786">MTADTTSQRTFHELCAARGTAFPVLTERLTLSPFTAADLDEVWEYWRLPETTHWMSRRYEAPEQLCDRWLPQGSKFTVRLRTDGALLGDVGARLQDGWAQQEAADQARGTQVELDWTLAPQHQAHGYAREAVRALMELVADLGVRRMQAGCFAENTGSWRLMEALGMRRETSTVRESLHRDLGWQDGVGYAVLAEELPARH</sequence>
<dbReference type="Gene3D" id="3.40.630.30">
    <property type="match status" value="1"/>
</dbReference>
<dbReference type="PANTHER" id="PTHR43792:SF1">
    <property type="entry name" value="N-ACETYLTRANSFERASE DOMAIN-CONTAINING PROTEIN"/>
    <property type="match status" value="1"/>
</dbReference>
<dbReference type="PROSITE" id="PS51186">
    <property type="entry name" value="GNAT"/>
    <property type="match status" value="1"/>
</dbReference>